<dbReference type="Proteomes" id="UP000005222">
    <property type="component" value="Chromosome C"/>
</dbReference>
<organism evidence="2 3">
    <name type="scientific">Pichia sorbitophila (strain ATCC MYA-4447 / BCRC 22081 / CBS 7064 / NBRC 10061 / NRRL Y-12695)</name>
    <name type="common">Hybrid yeast</name>
    <dbReference type="NCBI Taxonomy" id="559304"/>
    <lineage>
        <taxon>Eukaryota</taxon>
        <taxon>Fungi</taxon>
        <taxon>Dikarya</taxon>
        <taxon>Ascomycota</taxon>
        <taxon>Saccharomycotina</taxon>
        <taxon>Pichiomycetes</taxon>
        <taxon>Debaryomycetaceae</taxon>
        <taxon>Millerozyma</taxon>
    </lineage>
</organism>
<name>G8YPD4_PICSO</name>
<dbReference type="InParanoid" id="G8YPD4"/>
<keyword evidence="3" id="KW-1185">Reference proteome</keyword>
<gene>
    <name evidence="2" type="primary">Piso0_001144</name>
    <name evidence="1" type="ORF">GNLVRS01_PISO0C11860g</name>
    <name evidence="2" type="ORF">GNLVRS01_PISO0D11927g</name>
</gene>
<evidence type="ECO:0000313" key="2">
    <source>
        <dbReference type="EMBL" id="CCE79105.1"/>
    </source>
</evidence>
<dbReference type="HOGENOM" id="CLU_2923429_0_0_1"/>
<proteinExistence type="predicted"/>
<dbReference type="EMBL" id="FO082057">
    <property type="protein sequence ID" value="CCE78519.1"/>
    <property type="molecule type" value="Genomic_DNA"/>
</dbReference>
<dbReference type="EMBL" id="FO082056">
    <property type="protein sequence ID" value="CCE79105.1"/>
    <property type="molecule type" value="Genomic_DNA"/>
</dbReference>
<accession>G8YPD4</accession>
<dbReference type="Proteomes" id="UP000005222">
    <property type="component" value="Chromosome D"/>
</dbReference>
<dbReference type="AlphaFoldDB" id="G8YPD4"/>
<protein>
    <submittedName>
        <fullName evidence="2">Piso0_001144 protein</fullName>
    </submittedName>
</protein>
<evidence type="ECO:0000313" key="1">
    <source>
        <dbReference type="EMBL" id="CCE78519.1"/>
    </source>
</evidence>
<reference evidence="3" key="2">
    <citation type="journal article" date="2012" name="G3 (Bethesda)">
        <title>Pichia sorbitophila, an interspecies yeast hybrid reveals early steps of genome resolution following polyploidization.</title>
        <authorList>
            <person name="Leh Louis V."/>
            <person name="Despons L."/>
            <person name="Friedrich A."/>
            <person name="Martin T."/>
            <person name="Durrens P."/>
            <person name="Casaregola S."/>
            <person name="Neuveglise C."/>
            <person name="Fairhead C."/>
            <person name="Marck C."/>
            <person name="Cruz J.A."/>
            <person name="Straub M.L."/>
            <person name="Kugler V."/>
            <person name="Sacerdot C."/>
            <person name="Uzunov Z."/>
            <person name="Thierry A."/>
            <person name="Weiss S."/>
            <person name="Bleykasten C."/>
            <person name="De Montigny J."/>
            <person name="Jacques N."/>
            <person name="Jung P."/>
            <person name="Lemaire M."/>
            <person name="Mallet S."/>
            <person name="Morel G."/>
            <person name="Richard G.F."/>
            <person name="Sarkar A."/>
            <person name="Savel G."/>
            <person name="Schacherer J."/>
            <person name="Seret M.L."/>
            <person name="Talla E."/>
            <person name="Samson G."/>
            <person name="Jubin C."/>
            <person name="Poulain J."/>
            <person name="Vacherie B."/>
            <person name="Barbe V."/>
            <person name="Pelletier E."/>
            <person name="Sherman D.J."/>
            <person name="Westhof E."/>
            <person name="Weissenbach J."/>
            <person name="Baret P.V."/>
            <person name="Wincker P."/>
            <person name="Gaillardin C."/>
            <person name="Dujon B."/>
            <person name="Souciet J.L."/>
        </authorList>
    </citation>
    <scope>NUCLEOTIDE SEQUENCE [LARGE SCALE GENOMIC DNA]</scope>
    <source>
        <strain evidence="3">ATCC MYA-4447 / BCRC 22081 / CBS 7064 / NBRC 10061 / NRRL Y-12695</strain>
    </source>
</reference>
<evidence type="ECO:0000313" key="3">
    <source>
        <dbReference type="Proteomes" id="UP000005222"/>
    </source>
</evidence>
<reference evidence="2" key="1">
    <citation type="submission" date="2011-10" db="EMBL/GenBank/DDBJ databases">
        <authorList>
            <person name="Genoscope - CEA"/>
        </authorList>
    </citation>
    <scope>NUCLEOTIDE SEQUENCE</scope>
</reference>
<sequence>MNPCNKRPRPVFPYAICSSETPNPSVFLSYEPAPVALGIVSPITTHATIARWSRCCTSVSN</sequence>